<feature type="compositionally biased region" description="Low complexity" evidence="7">
    <location>
        <begin position="51"/>
        <end position="76"/>
    </location>
</feature>
<dbReference type="EnsemblProtists" id="PYU1_T011151">
    <property type="protein sequence ID" value="PYU1_T011151"/>
    <property type="gene ID" value="PYU1_G011127"/>
</dbReference>
<keyword evidence="1" id="KW-0723">Serine/threonine-protein kinase</keyword>
<evidence type="ECO:0000256" key="7">
    <source>
        <dbReference type="SAM" id="MobiDB-lite"/>
    </source>
</evidence>
<feature type="compositionally biased region" description="Basic and acidic residues" evidence="7">
    <location>
        <begin position="20"/>
        <end position="35"/>
    </location>
</feature>
<dbReference type="InterPro" id="IPR015940">
    <property type="entry name" value="UBA"/>
</dbReference>
<dbReference type="GO" id="GO:0004674">
    <property type="term" value="F:protein serine/threonine kinase activity"/>
    <property type="evidence" value="ECO:0007669"/>
    <property type="project" value="UniProtKB-KW"/>
</dbReference>
<dbReference type="AlphaFoldDB" id="K3X1Q2"/>
<evidence type="ECO:0000256" key="4">
    <source>
        <dbReference type="ARBA" id="ARBA00022777"/>
    </source>
</evidence>
<dbReference type="InParanoid" id="K3X1Q2"/>
<protein>
    <recommendedName>
        <fullName evidence="8">UBA domain-containing protein</fullName>
    </recommendedName>
</protein>
<evidence type="ECO:0000256" key="5">
    <source>
        <dbReference type="ARBA" id="ARBA00022840"/>
    </source>
</evidence>
<accession>K3X1Q2</accession>
<dbReference type="Gene3D" id="1.10.510.10">
    <property type="entry name" value="Transferase(Phosphotransferase) domain 1"/>
    <property type="match status" value="2"/>
</dbReference>
<evidence type="ECO:0000256" key="6">
    <source>
        <dbReference type="PROSITE-ProRule" id="PRU10141"/>
    </source>
</evidence>
<keyword evidence="4" id="KW-0418">Kinase</keyword>
<dbReference type="Proteomes" id="UP000019132">
    <property type="component" value="Unassembled WGS sequence"/>
</dbReference>
<organism evidence="9 10">
    <name type="scientific">Globisporangium ultimum (strain ATCC 200006 / CBS 805.95 / DAOM BR144)</name>
    <name type="common">Pythium ultimum</name>
    <dbReference type="NCBI Taxonomy" id="431595"/>
    <lineage>
        <taxon>Eukaryota</taxon>
        <taxon>Sar</taxon>
        <taxon>Stramenopiles</taxon>
        <taxon>Oomycota</taxon>
        <taxon>Peronosporomycetes</taxon>
        <taxon>Pythiales</taxon>
        <taxon>Pythiaceae</taxon>
        <taxon>Globisporangium</taxon>
    </lineage>
</organism>
<keyword evidence="2" id="KW-0808">Transferase</keyword>
<dbReference type="HOGENOM" id="CLU_536945_0_0_1"/>
<dbReference type="STRING" id="431595.K3X1Q2"/>
<keyword evidence="10" id="KW-1185">Reference proteome</keyword>
<reference evidence="10" key="1">
    <citation type="journal article" date="2010" name="Genome Biol.">
        <title>Genome sequence of the necrotrophic plant pathogen Pythium ultimum reveals original pathogenicity mechanisms and effector repertoire.</title>
        <authorList>
            <person name="Levesque C.A."/>
            <person name="Brouwer H."/>
            <person name="Cano L."/>
            <person name="Hamilton J.P."/>
            <person name="Holt C."/>
            <person name="Huitema E."/>
            <person name="Raffaele S."/>
            <person name="Robideau G.P."/>
            <person name="Thines M."/>
            <person name="Win J."/>
            <person name="Zerillo M.M."/>
            <person name="Beakes G.W."/>
            <person name="Boore J.L."/>
            <person name="Busam D."/>
            <person name="Dumas B."/>
            <person name="Ferriera S."/>
            <person name="Fuerstenberg S.I."/>
            <person name="Gachon C.M."/>
            <person name="Gaulin E."/>
            <person name="Govers F."/>
            <person name="Grenville-Briggs L."/>
            <person name="Horner N."/>
            <person name="Hostetler J."/>
            <person name="Jiang R.H."/>
            <person name="Johnson J."/>
            <person name="Krajaejun T."/>
            <person name="Lin H."/>
            <person name="Meijer H.J."/>
            <person name="Moore B."/>
            <person name="Morris P."/>
            <person name="Phuntmart V."/>
            <person name="Puiu D."/>
            <person name="Shetty J."/>
            <person name="Stajich J.E."/>
            <person name="Tripathy S."/>
            <person name="Wawra S."/>
            <person name="van West P."/>
            <person name="Whitty B.R."/>
            <person name="Coutinho P.M."/>
            <person name="Henrissat B."/>
            <person name="Martin F."/>
            <person name="Thomas P.D."/>
            <person name="Tyler B.M."/>
            <person name="De Vries R.P."/>
            <person name="Kamoun S."/>
            <person name="Yandell M."/>
            <person name="Tisserat N."/>
            <person name="Buell C.R."/>
        </authorList>
    </citation>
    <scope>NUCLEOTIDE SEQUENCE</scope>
    <source>
        <strain evidence="10">DAOM:BR144</strain>
    </source>
</reference>
<dbReference type="InterPro" id="IPR017441">
    <property type="entry name" value="Protein_kinase_ATP_BS"/>
</dbReference>
<keyword evidence="3 6" id="KW-0547">Nucleotide-binding</keyword>
<dbReference type="eggNOG" id="KOG0583">
    <property type="taxonomic scope" value="Eukaryota"/>
</dbReference>
<evidence type="ECO:0000313" key="10">
    <source>
        <dbReference type="Proteomes" id="UP000019132"/>
    </source>
</evidence>
<feature type="compositionally biased region" description="Low complexity" evidence="7">
    <location>
        <begin position="345"/>
        <end position="370"/>
    </location>
</feature>
<feature type="binding site" evidence="6">
    <location>
        <position position="124"/>
    </location>
    <ligand>
        <name>ATP</name>
        <dbReference type="ChEBI" id="CHEBI:30616"/>
    </ligand>
</feature>
<reference evidence="10" key="2">
    <citation type="submission" date="2010-04" db="EMBL/GenBank/DDBJ databases">
        <authorList>
            <person name="Buell R."/>
            <person name="Hamilton J."/>
            <person name="Hostetler J."/>
        </authorList>
    </citation>
    <scope>NUCLEOTIDE SEQUENCE [LARGE SCALE GENOMIC DNA]</scope>
    <source>
        <strain evidence="10">DAOM:BR144</strain>
    </source>
</reference>
<dbReference type="PROSITE" id="PS50030">
    <property type="entry name" value="UBA"/>
    <property type="match status" value="1"/>
</dbReference>
<evidence type="ECO:0000256" key="2">
    <source>
        <dbReference type="ARBA" id="ARBA00022679"/>
    </source>
</evidence>
<dbReference type="InterPro" id="IPR011009">
    <property type="entry name" value="Kinase-like_dom_sf"/>
</dbReference>
<proteinExistence type="predicted"/>
<feature type="domain" description="UBA" evidence="8">
    <location>
        <begin position="181"/>
        <end position="226"/>
    </location>
</feature>
<reference evidence="9" key="3">
    <citation type="submission" date="2015-02" db="UniProtKB">
        <authorList>
            <consortium name="EnsemblProtists"/>
        </authorList>
    </citation>
    <scope>IDENTIFICATION</scope>
    <source>
        <strain evidence="9">DAOM BR144</strain>
    </source>
</reference>
<evidence type="ECO:0000313" key="9">
    <source>
        <dbReference type="EnsemblProtists" id="PYU1_T011151"/>
    </source>
</evidence>
<sequence length="508" mass="54240">MSSPAIAAPEAHSPPKKPAHPKETSSPETATRHQEPQNQASQASVPPPKQQPSAAATSPPQQQQQQAGQRTTTSASITKPAGSGDGEAGDVVGEYVLGETIGKGTFGKVKIGLHLVTGEKVAIKILEKKRIVQVADVERSVQDLIRRILETNPEKRLTVELIRQHPWFTSMRAVLSKSLAERDDLVIKKMIFTQLESLGMEKAVVVDALHKKAHNNITASYYLLYSKFVRRLKDSSNASTSSGQSQIRNISNGASAALQHKRLDHIDESKGKVNSPRPSAPAKKVGSVGAMSVEGTLGGVATSSGQSSHHGDTGGHRRHTTHPPSPAPPYRDIHVVQRAVTPSGASPRISQHQQQQPPAAATSPLTAAPQPRRPSSVRSGRNLVMLNTNGGYQPVVTTQAMTTANGSVIVRRPSAPIAPKANNSHGGGIPSSRVSVSNGMVALTPLAHHPHRGKESSHASGNPSHQALHGARRHTVEVPHHHLFAVLKRLQQGPLLLAQPLERQAVRR</sequence>
<feature type="region of interest" description="Disordered" evidence="7">
    <location>
        <begin position="449"/>
        <end position="472"/>
    </location>
</feature>
<dbReference type="InterPro" id="IPR030616">
    <property type="entry name" value="Aur-like"/>
</dbReference>
<dbReference type="EMBL" id="GL376606">
    <property type="status" value="NOT_ANNOTATED_CDS"/>
    <property type="molecule type" value="Genomic_DNA"/>
</dbReference>
<evidence type="ECO:0000256" key="1">
    <source>
        <dbReference type="ARBA" id="ARBA00022527"/>
    </source>
</evidence>
<dbReference type="PROSITE" id="PS00107">
    <property type="entry name" value="PROTEIN_KINASE_ATP"/>
    <property type="match status" value="1"/>
</dbReference>
<name>K3X1Q2_GLOUD</name>
<keyword evidence="5 6" id="KW-0067">ATP-binding</keyword>
<dbReference type="GO" id="GO:0005524">
    <property type="term" value="F:ATP binding"/>
    <property type="evidence" value="ECO:0007669"/>
    <property type="project" value="UniProtKB-UniRule"/>
</dbReference>
<feature type="region of interest" description="Disordered" evidence="7">
    <location>
        <begin position="268"/>
        <end position="381"/>
    </location>
</feature>
<feature type="region of interest" description="Disordered" evidence="7">
    <location>
        <begin position="1"/>
        <end position="90"/>
    </location>
</feature>
<dbReference type="SUPFAM" id="SSF56112">
    <property type="entry name" value="Protein kinase-like (PK-like)"/>
    <property type="match status" value="2"/>
</dbReference>
<evidence type="ECO:0000256" key="3">
    <source>
        <dbReference type="ARBA" id="ARBA00022741"/>
    </source>
</evidence>
<dbReference type="VEuPathDB" id="FungiDB:PYU1_G011127"/>
<evidence type="ECO:0000259" key="8">
    <source>
        <dbReference type="PROSITE" id="PS50030"/>
    </source>
</evidence>
<dbReference type="PANTHER" id="PTHR24350">
    <property type="entry name" value="SERINE/THREONINE-PROTEIN KINASE IAL-RELATED"/>
    <property type="match status" value="1"/>
</dbReference>